<gene>
    <name evidence="2" type="ORF">HU200_033391</name>
</gene>
<organism evidence="2 3">
    <name type="scientific">Digitaria exilis</name>
    <dbReference type="NCBI Taxonomy" id="1010633"/>
    <lineage>
        <taxon>Eukaryota</taxon>
        <taxon>Viridiplantae</taxon>
        <taxon>Streptophyta</taxon>
        <taxon>Embryophyta</taxon>
        <taxon>Tracheophyta</taxon>
        <taxon>Spermatophyta</taxon>
        <taxon>Magnoliopsida</taxon>
        <taxon>Liliopsida</taxon>
        <taxon>Poales</taxon>
        <taxon>Poaceae</taxon>
        <taxon>PACMAD clade</taxon>
        <taxon>Panicoideae</taxon>
        <taxon>Panicodae</taxon>
        <taxon>Paniceae</taxon>
        <taxon>Anthephorinae</taxon>
        <taxon>Digitaria</taxon>
    </lineage>
</organism>
<dbReference type="AlphaFoldDB" id="A0A835ERL0"/>
<keyword evidence="1" id="KW-0812">Transmembrane</keyword>
<sequence>MVGSVPSPPTPEPALKLPDLAAAKAAMYLCLASLWLSCAGMAAVSFARGLWLSVPPVLYALLKVSAGAVLVAELLVAVFFLLLLRAMRATGYGPNAEAEIEARKVS</sequence>
<keyword evidence="1" id="KW-1133">Transmembrane helix</keyword>
<name>A0A835ERL0_9POAL</name>
<dbReference type="EMBL" id="JACEFO010001795">
    <property type="protein sequence ID" value="KAF8702046.1"/>
    <property type="molecule type" value="Genomic_DNA"/>
</dbReference>
<proteinExistence type="predicted"/>
<keyword evidence="1" id="KW-0472">Membrane</keyword>
<accession>A0A835ERL0</accession>
<evidence type="ECO:0000313" key="2">
    <source>
        <dbReference type="EMBL" id="KAF8702046.1"/>
    </source>
</evidence>
<reference evidence="2" key="1">
    <citation type="submission" date="2020-07" db="EMBL/GenBank/DDBJ databases">
        <title>Genome sequence and genetic diversity analysis of an under-domesticated orphan crop, white fonio (Digitaria exilis).</title>
        <authorList>
            <person name="Bennetzen J.L."/>
            <person name="Chen S."/>
            <person name="Ma X."/>
            <person name="Wang X."/>
            <person name="Yssel A.E.J."/>
            <person name="Chaluvadi S.R."/>
            <person name="Johnson M."/>
            <person name="Gangashetty P."/>
            <person name="Hamidou F."/>
            <person name="Sanogo M.D."/>
            <person name="Zwaenepoel A."/>
            <person name="Wallace J."/>
            <person name="Van De Peer Y."/>
            <person name="Van Deynze A."/>
        </authorList>
    </citation>
    <scope>NUCLEOTIDE SEQUENCE</scope>
    <source>
        <tissue evidence="2">Leaves</tissue>
    </source>
</reference>
<protein>
    <submittedName>
        <fullName evidence="2">Uncharacterized protein</fullName>
    </submittedName>
</protein>
<dbReference type="Proteomes" id="UP000636709">
    <property type="component" value="Unassembled WGS sequence"/>
</dbReference>
<comment type="caution">
    <text evidence="2">The sequence shown here is derived from an EMBL/GenBank/DDBJ whole genome shotgun (WGS) entry which is preliminary data.</text>
</comment>
<evidence type="ECO:0000313" key="3">
    <source>
        <dbReference type="Proteomes" id="UP000636709"/>
    </source>
</evidence>
<feature type="transmembrane region" description="Helical" evidence="1">
    <location>
        <begin position="57"/>
        <end position="84"/>
    </location>
</feature>
<feature type="transmembrane region" description="Helical" evidence="1">
    <location>
        <begin position="25"/>
        <end position="51"/>
    </location>
</feature>
<keyword evidence="3" id="KW-1185">Reference proteome</keyword>
<evidence type="ECO:0000256" key="1">
    <source>
        <dbReference type="SAM" id="Phobius"/>
    </source>
</evidence>